<evidence type="ECO:0000313" key="4">
    <source>
        <dbReference type="Proteomes" id="UP000815325"/>
    </source>
</evidence>
<dbReference type="EMBL" id="MU069542">
    <property type="protein sequence ID" value="KAF5839484.1"/>
    <property type="molecule type" value="Genomic_DNA"/>
</dbReference>
<feature type="chain" id="PRO_5045030051" evidence="2">
    <location>
        <begin position="18"/>
        <end position="623"/>
    </location>
</feature>
<feature type="compositionally biased region" description="Gly residues" evidence="1">
    <location>
        <begin position="255"/>
        <end position="266"/>
    </location>
</feature>
<evidence type="ECO:0000256" key="2">
    <source>
        <dbReference type="SAM" id="SignalP"/>
    </source>
</evidence>
<evidence type="ECO:0000313" key="3">
    <source>
        <dbReference type="EMBL" id="KAF5839486.1"/>
    </source>
</evidence>
<feature type="region of interest" description="Disordered" evidence="1">
    <location>
        <begin position="438"/>
        <end position="506"/>
    </location>
</feature>
<sequence length="623" mass="66752">MLNLLTFLASISTNVLFLLQVNVLQDEDMDEIWLSCLALTPEDATIEQPPPPPEEPSSPSSVSSTFEHDLSEEEDHDLMVTCQVMPDLSSPGGMLAAEGKAQASSMGLGNNGSGERGAFLPHPISRNSQGRPSTATMSSSSLSVGPSPARPATAPWGGGYRNTRERHSLMRIARLNHQVGASVPEQSMLHAMFAAARVGAESLDPYASLWSGSERTSLPASNNIHGQARASSRQSSEDASRGISQSQGETMDGALGEGGALLGGHGASNATSEAYQQQQQLPPQQHQQHHQQQHHHHHPPPTAAQHLESMLPWNRDPYLRGVRAMMGPTSPPGQFGITQNVDEMGSWDDKPSDPLSRLHRSIGHVNQSKVRRQPEAKPRAATTRGGRAGKPAPKVELPPKRPATAAPLVRTEVFKNNPITYVAADPFALTNARMISDMLDRPPKPKDPKKSKGSARRPAGPKKPQGASQDPPVDQAREAAARKELFLKKRNDPAAPPPSSRSKKPSLADLEAAKLEQRLQFAQAKQAAVSSALLSSAPLQAKASRPSSALVASCLPFYPLPPHPHHPSSAGQNLTLCCNLGAEWTGSMDSSCGRWFGFTREAAAATAAGVSTRFLCRQQNRCI</sequence>
<feature type="region of interest" description="Disordered" evidence="1">
    <location>
        <begin position="43"/>
        <end position="73"/>
    </location>
</feature>
<evidence type="ECO:0000256" key="1">
    <source>
        <dbReference type="SAM" id="MobiDB-lite"/>
    </source>
</evidence>
<keyword evidence="2" id="KW-0732">Signal</keyword>
<reference evidence="3" key="1">
    <citation type="submission" date="2017-08" db="EMBL/GenBank/DDBJ databases">
        <authorList>
            <person name="Polle J.E."/>
            <person name="Barry K."/>
            <person name="Cushman J."/>
            <person name="Schmutz J."/>
            <person name="Tran D."/>
            <person name="Hathwaick L.T."/>
            <person name="Yim W.C."/>
            <person name="Jenkins J."/>
            <person name="Mckie-Krisberg Z.M."/>
            <person name="Prochnik S."/>
            <person name="Lindquist E."/>
            <person name="Dockter R.B."/>
            <person name="Adam C."/>
            <person name="Molina H."/>
            <person name="Bunkerborg J."/>
            <person name="Jin E."/>
            <person name="Buchheim M."/>
            <person name="Magnuson J."/>
        </authorList>
    </citation>
    <scope>NUCLEOTIDE SEQUENCE</scope>
    <source>
        <strain evidence="3">CCAP 19/18</strain>
    </source>
</reference>
<feature type="compositionally biased region" description="Basic and acidic residues" evidence="1">
    <location>
        <begin position="475"/>
        <end position="492"/>
    </location>
</feature>
<dbReference type="EMBL" id="MU069542">
    <property type="protein sequence ID" value="KAF5839486.1"/>
    <property type="molecule type" value="Genomic_DNA"/>
</dbReference>
<feature type="compositionally biased region" description="Polar residues" evidence="1">
    <location>
        <begin position="213"/>
        <end position="234"/>
    </location>
</feature>
<keyword evidence="4" id="KW-1185">Reference proteome</keyword>
<feature type="region of interest" description="Disordered" evidence="1">
    <location>
        <begin position="213"/>
        <end position="306"/>
    </location>
</feature>
<feature type="compositionally biased region" description="Low complexity" evidence="1">
    <location>
        <begin position="276"/>
        <end position="286"/>
    </location>
</feature>
<feature type="compositionally biased region" description="Basic and acidic residues" evidence="1">
    <location>
        <begin position="438"/>
        <end position="450"/>
    </location>
</feature>
<feature type="signal peptide" evidence="2">
    <location>
        <begin position="1"/>
        <end position="17"/>
    </location>
</feature>
<name>A0ABQ7GY13_DUNSA</name>
<feature type="region of interest" description="Disordered" evidence="1">
    <location>
        <begin position="90"/>
        <end position="161"/>
    </location>
</feature>
<gene>
    <name evidence="3" type="ORF">DUNSADRAFT_656</name>
</gene>
<dbReference type="EMBL" id="MU069542">
    <property type="protein sequence ID" value="KAF5839483.1"/>
    <property type="molecule type" value="Genomic_DNA"/>
</dbReference>
<feature type="compositionally biased region" description="Polar residues" evidence="1">
    <location>
        <begin position="125"/>
        <end position="137"/>
    </location>
</feature>
<reference evidence="3" key="2">
    <citation type="submission" date="2020-06" db="EMBL/GenBank/DDBJ databases">
        <authorList>
            <consortium name="DOE Joint Genome Institute"/>
            <person name="Calhoun S."/>
            <person name="Polle J.E."/>
            <person name="Mckie-Krisberg Z."/>
            <person name="Prochnik S."/>
            <person name="Neofotis P."/>
            <person name="Yim W.C."/>
            <person name="Hathwaik L.T."/>
            <person name="Jenkins J."/>
            <person name="Molina H."/>
            <person name="Bunkenborg J."/>
            <person name="Grigoriev I.V."/>
            <person name="Barry K."/>
            <person name="Schmutz J."/>
            <person name="Jin E."/>
            <person name="Cushman J.C."/>
            <person name="Magnuson J.K."/>
        </authorList>
    </citation>
    <scope>NUCLEOTIDE SEQUENCE</scope>
    <source>
        <strain evidence="3">CCAP 19/18</strain>
    </source>
</reference>
<protein>
    <submittedName>
        <fullName evidence="3">Uncharacterized protein</fullName>
    </submittedName>
</protein>
<comment type="caution">
    <text evidence="3">The sequence shown here is derived from an EMBL/GenBank/DDBJ whole genome shotgun (WGS) entry which is preliminary data.</text>
</comment>
<dbReference type="Proteomes" id="UP000815325">
    <property type="component" value="Unassembled WGS sequence"/>
</dbReference>
<feature type="compositionally biased region" description="Basic residues" evidence="1">
    <location>
        <begin position="287"/>
        <end position="299"/>
    </location>
</feature>
<organism evidence="3 4">
    <name type="scientific">Dunaliella salina</name>
    <name type="common">Green alga</name>
    <name type="synonym">Protococcus salinus</name>
    <dbReference type="NCBI Taxonomy" id="3046"/>
    <lineage>
        <taxon>Eukaryota</taxon>
        <taxon>Viridiplantae</taxon>
        <taxon>Chlorophyta</taxon>
        <taxon>core chlorophytes</taxon>
        <taxon>Chlorophyceae</taxon>
        <taxon>CS clade</taxon>
        <taxon>Chlamydomonadales</taxon>
        <taxon>Dunaliellaceae</taxon>
        <taxon>Dunaliella</taxon>
    </lineage>
</organism>
<accession>A0ABQ7GY13</accession>
<feature type="region of interest" description="Disordered" evidence="1">
    <location>
        <begin position="322"/>
        <end position="404"/>
    </location>
</feature>
<dbReference type="EMBL" id="MU069542">
    <property type="protein sequence ID" value="KAF5839485.1"/>
    <property type="molecule type" value="Genomic_DNA"/>
</dbReference>
<proteinExistence type="predicted"/>